<reference evidence="3" key="2">
    <citation type="submission" date="2025-08" db="UniProtKB">
        <authorList>
            <consortium name="RefSeq"/>
        </authorList>
    </citation>
    <scope>IDENTIFICATION</scope>
    <source>
        <tissue evidence="3">Leaf</tissue>
    </source>
</reference>
<evidence type="ECO:0000313" key="3">
    <source>
        <dbReference type="RefSeq" id="XP_048131079.1"/>
    </source>
</evidence>
<feature type="compositionally biased region" description="Basic and acidic residues" evidence="1">
    <location>
        <begin position="182"/>
        <end position="213"/>
    </location>
</feature>
<name>A0ABM3H3B1_9MYRT</name>
<evidence type="ECO:0000313" key="2">
    <source>
        <dbReference type="Proteomes" id="UP000827889"/>
    </source>
</evidence>
<protein>
    <submittedName>
        <fullName evidence="3">Uncharacterized protein LOC125313916 isoform X2</fullName>
    </submittedName>
</protein>
<feature type="region of interest" description="Disordered" evidence="1">
    <location>
        <begin position="182"/>
        <end position="223"/>
    </location>
</feature>
<keyword evidence="2" id="KW-1185">Reference proteome</keyword>
<dbReference type="Proteomes" id="UP000827889">
    <property type="component" value="Chromosome 2"/>
</dbReference>
<dbReference type="GeneID" id="125313916"/>
<feature type="region of interest" description="Disordered" evidence="1">
    <location>
        <begin position="293"/>
        <end position="324"/>
    </location>
</feature>
<evidence type="ECO:0000256" key="1">
    <source>
        <dbReference type="SAM" id="MobiDB-lite"/>
    </source>
</evidence>
<dbReference type="RefSeq" id="XP_048131079.1">
    <property type="nucleotide sequence ID" value="XM_048275122.1"/>
</dbReference>
<proteinExistence type="predicted"/>
<organism evidence="2 3">
    <name type="scientific">Rhodamnia argentea</name>
    <dbReference type="NCBI Taxonomy" id="178133"/>
    <lineage>
        <taxon>Eukaryota</taxon>
        <taxon>Viridiplantae</taxon>
        <taxon>Streptophyta</taxon>
        <taxon>Embryophyta</taxon>
        <taxon>Tracheophyta</taxon>
        <taxon>Spermatophyta</taxon>
        <taxon>Magnoliopsida</taxon>
        <taxon>eudicotyledons</taxon>
        <taxon>Gunneridae</taxon>
        <taxon>Pentapetalae</taxon>
        <taxon>rosids</taxon>
        <taxon>malvids</taxon>
        <taxon>Myrtales</taxon>
        <taxon>Myrtaceae</taxon>
        <taxon>Myrtoideae</taxon>
        <taxon>Myrteae</taxon>
        <taxon>Australasian group</taxon>
        <taxon>Rhodamnia</taxon>
    </lineage>
</organism>
<sequence>MSAMEKLFAQIFERRNWIVDQVRHQTRLFDQHLASTLLIDGVAPPPWLLRSQPSSVPKEFRREELITELLEPQLQFSVPYSIGHCPVYDKPVLTVDTRGFPADLCAYLGTLQETGEASKLVKPSHASSHINSTKETQMVYFNSKEKGSKTSSGRAMRSLVSGSCPNGLLEMDAPCSIDLEVQRQSEGDRGDSSRKEKESNIRCREITRPHKSTENCPMNEALKSNSSFPVGKISGMDKLMQPVSQVDNSVELNGSGSIHGLESRDCQINGHQTTVDCGEISQLRCYSHQPNREELPGLEMSSDPGDVKMAGSSGKPVQSPQDDDCGNGNALVTDNFLFSGCSVNQLGSTHSDQLITSSTHNLPKAHSTTPNALSNLCNNFDPEKCATDAAQSSVAFEKPPEGSPFGIPSNIDPADLNNVPEALASSLCSDSNIHLKPKQLDFDDAGENGCCLNNVPGAVLEESVEDTVQGKGLDTSWKQEKEL</sequence>
<gene>
    <name evidence="3" type="primary">LOC125313916</name>
</gene>
<accession>A0ABM3H3B1</accession>
<reference evidence="2" key="1">
    <citation type="submission" date="2025-05" db="UniProtKB">
        <authorList>
            <consortium name="RefSeq"/>
        </authorList>
    </citation>
    <scope>NUCLEOTIDE SEQUENCE [LARGE SCALE GENOMIC DNA]</scope>
</reference>